<dbReference type="RefSeq" id="XP_004186051.1">
    <property type="nucleotide sequence ID" value="XM_004186003.1"/>
</dbReference>
<proteinExistence type="predicted"/>
<reference evidence="1 2" key="1">
    <citation type="submission" date="2012-10" db="EMBL/GenBank/DDBJ databases">
        <authorList>
            <person name="Zafar N."/>
            <person name="Inman J."/>
            <person name="Hall N."/>
            <person name="Lorenzi H."/>
            <person name="Caler E."/>
        </authorList>
    </citation>
    <scope>NUCLEOTIDE SEQUENCE [LARGE SCALE GENOMIC DNA]</scope>
    <source>
        <strain evidence="1 2">IP1</strain>
    </source>
</reference>
<feature type="non-terminal residue" evidence="1">
    <location>
        <position position="320"/>
    </location>
</feature>
<keyword evidence="2" id="KW-1185">Reference proteome</keyword>
<accession>A0A0A1TYV2</accession>
<evidence type="ECO:0000313" key="1">
    <source>
        <dbReference type="EMBL" id="ELP86705.1"/>
    </source>
</evidence>
<dbReference type="AlphaFoldDB" id="A0A0A1TYV2"/>
<dbReference type="EMBL" id="KB206936">
    <property type="protein sequence ID" value="ELP86705.1"/>
    <property type="molecule type" value="Genomic_DNA"/>
</dbReference>
<organism evidence="1 2">
    <name type="scientific">Entamoeba invadens IP1</name>
    <dbReference type="NCBI Taxonomy" id="370355"/>
    <lineage>
        <taxon>Eukaryota</taxon>
        <taxon>Amoebozoa</taxon>
        <taxon>Evosea</taxon>
        <taxon>Archamoebae</taxon>
        <taxon>Mastigamoebida</taxon>
        <taxon>Entamoebidae</taxon>
        <taxon>Entamoeba</taxon>
    </lineage>
</organism>
<evidence type="ECO:0000313" key="2">
    <source>
        <dbReference type="Proteomes" id="UP000014680"/>
    </source>
</evidence>
<protein>
    <submittedName>
        <fullName evidence="1">Uncharacterized protein</fullName>
    </submittedName>
</protein>
<feature type="non-terminal residue" evidence="1">
    <location>
        <position position="1"/>
    </location>
</feature>
<dbReference type="KEGG" id="eiv:EIN_305910"/>
<sequence>MVLAQWDCWHLDNEDLIYGRTNDNTTCGNEVSCQIIQLENDNSYIYLDSNVCGLKNLHIRPNGLQTDKLFFAISRYFQTNFIFHVTPDNVFYIVIEESVNMCDLTFVQDEKYTSNKYDVIAVSQTPEHITLLDNAKIWLAFLNVQHPYLYLDWDDTQPKNQTFKIDIRNYYNGKCSYIFSTAKNIETVNAVLPENTKLLEMCKIGKYVRYGLCRNIEDDETDAFKDCSCVVNTKREIAILDKVQMNYPDCVYNSSLYTLHISKEQLIIMFNIEKHATQWKSIVFEEREKQIELLSKEPFALFEKTIFPDVPVIIGVGLFG</sequence>
<dbReference type="VEuPathDB" id="AmoebaDB:EIN_305910"/>
<dbReference type="Proteomes" id="UP000014680">
    <property type="component" value="Unassembled WGS sequence"/>
</dbReference>
<gene>
    <name evidence="1" type="ORF">EIN_305910</name>
</gene>
<name>A0A0A1TYV2_ENTIV</name>
<dbReference type="GeneID" id="14885688"/>